<dbReference type="SUPFAM" id="SSF50985">
    <property type="entry name" value="RCC1/BLIP-II"/>
    <property type="match status" value="1"/>
</dbReference>
<accession>A0AAD4IY23</accession>
<evidence type="ECO:0000256" key="2">
    <source>
        <dbReference type="ARBA" id="ARBA00022737"/>
    </source>
</evidence>
<dbReference type="InterPro" id="IPR011011">
    <property type="entry name" value="Znf_FYVE_PHD"/>
</dbReference>
<dbReference type="Pfam" id="PF08381">
    <property type="entry name" value="BRX"/>
    <property type="match status" value="1"/>
</dbReference>
<evidence type="ECO:0000313" key="12">
    <source>
        <dbReference type="EMBL" id="KAH6823522.1"/>
    </source>
</evidence>
<keyword evidence="3 5" id="KW-0863">Zinc-finger</keyword>
<evidence type="ECO:0000256" key="6">
    <source>
        <dbReference type="PROSITE-ProRule" id="PRU00235"/>
    </source>
</evidence>
<evidence type="ECO:0000256" key="9">
    <source>
        <dbReference type="SAM" id="SignalP"/>
    </source>
</evidence>
<dbReference type="InterPro" id="IPR009091">
    <property type="entry name" value="RCC1/BLIP-II"/>
</dbReference>
<feature type="coiled-coil region" evidence="7">
    <location>
        <begin position="833"/>
        <end position="881"/>
    </location>
</feature>
<sequence length="1076" mass="116899">MRAKIAPNFSAAANVSSRFLLFLSLNGLMIANLSTPIAQFSGKPLHELVKDGMADRGNSDRDIEQTLIALKKGTQLIKYCRKGKPKFRRFRLSTDETSLIWYSRKAEKHLKLASVTRIIPGQRTAVFKRFLRPEKEYLSFSLIYNGERSLDLICKDKAESELWLAGLKALISTRQTHSGRTRSDISDLHGSGNILQDNFSSGGKLEGRISYDSGSLDNYLNSYSSHVGSECASMQIRTSAADGFRISISSTPSCSSQNSGTDDIESLGDIYVWGEIWSDGIVDGTVNPVPIKNDVLTPKMVESNVVLDVQQIACGAQHIAIVTRQGEVFTWGEDAGGRLGHGVEKDFSRPRLVEFLALTNMEFVACGEFHTSALSASGDLYTWGDGTHHVGLLGHGKNNSHWIPKRISGSLEGLHVISVACGSWHSAVVTSSGHLLTFGDGTFGALGHGDYESVAYPKEVQSLRGLKTVFISCGVWHTAAIVEVSSHPGANASSRKIFTWGDGDKNRLGHGNKETFLVPTCVSALIDYNIQQIACGHNITVVLTTSGHVFTVGSAAHGQLGDPQSDGKLPRLVQDGLAGEFVEQISCGTHHVAALTSRNEVFTWGKGANGRLGHGDSEDHNVPTLVEALKDRHVKSVACGSNYTASICIHKWVSGADQSFCTACRQAFGFTRKRHNCYNCGLVHCSACSSKKSLRAALAPTPGKPNRVCDACYIKLKRGAELGNGASLSQRAPGPPPPINRGERRTSRILLKSDDNYSTLRASQAPSLLQLRDIAFPSSLSALQQALKPVITSSPNPYEVSQQSQPNSRPVSPHSQRPSPAVSAAPGVSRAALDGLKVTNEVLTQQASKLQSQARSLKQKNESQEAEIQKLKRAAQEATSFAGASSSKCIQAVQGVKTITNQLKEKLPPEISESESFKIMHAQVESLMHLTGARAFEGSSSKPPEPTREQQNLSDKMISANDSNSKEHLVVPGTPETAKAAVQKEVIEQFEPGVYVTLLQLPNGTKFFRRIRFSKRRFSEQQAGEWWAENKDRLLRKYSPARTSNLLADVTPPESPAEVFHEASQSFSGSFKIVEE</sequence>
<feature type="chain" id="PRO_5042106805" evidence="9">
    <location>
        <begin position="32"/>
        <end position="1076"/>
    </location>
</feature>
<dbReference type="SUPFAM" id="SSF50729">
    <property type="entry name" value="PH domain-like"/>
    <property type="match status" value="1"/>
</dbReference>
<dbReference type="PANTHER" id="PTHR22870:SF352">
    <property type="entry name" value="REGULATOR OF CHROMOSOME CONDENSATION (RCC1) FAMILY PROTEIN"/>
    <property type="match status" value="1"/>
</dbReference>
<feature type="domain" description="FYVE-type" evidence="10">
    <location>
        <begin position="655"/>
        <end position="717"/>
    </location>
</feature>
<feature type="repeat" description="RCC1" evidence="6">
    <location>
        <begin position="433"/>
        <end position="484"/>
    </location>
</feature>
<protein>
    <submittedName>
        <fullName evidence="12">Regulator of chromosome condensation family protein</fullName>
    </submittedName>
</protein>
<name>A0AAD4IY23_PERFH</name>
<keyword evidence="1" id="KW-0479">Metal-binding</keyword>
<dbReference type="InterPro" id="IPR017455">
    <property type="entry name" value="Znf_FYVE-rel"/>
</dbReference>
<gene>
    <name evidence="12" type="ORF">C2S53_012284</name>
</gene>
<feature type="repeat" description="RCC1" evidence="6">
    <location>
        <begin position="326"/>
        <end position="377"/>
    </location>
</feature>
<feature type="repeat" description="RCC1" evidence="6">
    <location>
        <begin position="268"/>
        <end position="325"/>
    </location>
</feature>
<dbReference type="PROSITE" id="PS00626">
    <property type="entry name" value="RCC1_2"/>
    <property type="match status" value="2"/>
</dbReference>
<dbReference type="PROSITE" id="PS51514">
    <property type="entry name" value="BRX"/>
    <property type="match status" value="1"/>
</dbReference>
<evidence type="ECO:0000256" key="4">
    <source>
        <dbReference type="ARBA" id="ARBA00022833"/>
    </source>
</evidence>
<dbReference type="AlphaFoldDB" id="A0AAD4IY23"/>
<dbReference type="PRINTS" id="PR00633">
    <property type="entry name" value="RCCNDNSATION"/>
</dbReference>
<feature type="compositionally biased region" description="Basic and acidic residues" evidence="8">
    <location>
        <begin position="741"/>
        <end position="752"/>
    </location>
</feature>
<dbReference type="Pfam" id="PF25390">
    <property type="entry name" value="WD40_RLD"/>
    <property type="match status" value="1"/>
</dbReference>
<dbReference type="Proteomes" id="UP001190926">
    <property type="component" value="Unassembled WGS sequence"/>
</dbReference>
<dbReference type="SUPFAM" id="SSF57903">
    <property type="entry name" value="FYVE/PHD zinc finger"/>
    <property type="match status" value="1"/>
</dbReference>
<keyword evidence="9" id="KW-0732">Signal</keyword>
<organism evidence="12 13">
    <name type="scientific">Perilla frutescens var. hirtella</name>
    <name type="common">Perilla citriodora</name>
    <name type="synonym">Perilla setoyensis</name>
    <dbReference type="NCBI Taxonomy" id="608512"/>
    <lineage>
        <taxon>Eukaryota</taxon>
        <taxon>Viridiplantae</taxon>
        <taxon>Streptophyta</taxon>
        <taxon>Embryophyta</taxon>
        <taxon>Tracheophyta</taxon>
        <taxon>Spermatophyta</taxon>
        <taxon>Magnoliopsida</taxon>
        <taxon>eudicotyledons</taxon>
        <taxon>Gunneridae</taxon>
        <taxon>Pentapetalae</taxon>
        <taxon>asterids</taxon>
        <taxon>lamiids</taxon>
        <taxon>Lamiales</taxon>
        <taxon>Lamiaceae</taxon>
        <taxon>Nepetoideae</taxon>
        <taxon>Elsholtzieae</taxon>
        <taxon>Perilla</taxon>
    </lineage>
</organism>
<dbReference type="Gene3D" id="2.130.10.30">
    <property type="entry name" value="Regulator of chromosome condensation 1/beta-lactamase-inhibitor protein II"/>
    <property type="match status" value="3"/>
</dbReference>
<dbReference type="PANTHER" id="PTHR22870">
    <property type="entry name" value="REGULATOR OF CHROMOSOME CONDENSATION"/>
    <property type="match status" value="1"/>
</dbReference>
<feature type="region of interest" description="Disordered" evidence="8">
    <location>
        <begin position="794"/>
        <end position="827"/>
    </location>
</feature>
<dbReference type="InterPro" id="IPR001849">
    <property type="entry name" value="PH_domain"/>
</dbReference>
<feature type="region of interest" description="Disordered" evidence="8">
    <location>
        <begin position="935"/>
        <end position="954"/>
    </location>
</feature>
<dbReference type="Pfam" id="PF01363">
    <property type="entry name" value="FYVE"/>
    <property type="match status" value="1"/>
</dbReference>
<dbReference type="InterPro" id="IPR000306">
    <property type="entry name" value="Znf_FYVE"/>
</dbReference>
<dbReference type="InterPro" id="IPR051210">
    <property type="entry name" value="Ub_ligase/GEF_domain"/>
</dbReference>
<dbReference type="EMBL" id="SDAM02000779">
    <property type="protein sequence ID" value="KAH6823522.1"/>
    <property type="molecule type" value="Genomic_DNA"/>
</dbReference>
<dbReference type="InterPro" id="IPR058923">
    <property type="entry name" value="RCC1-like_dom"/>
</dbReference>
<evidence type="ECO:0000313" key="13">
    <source>
        <dbReference type="Proteomes" id="UP001190926"/>
    </source>
</evidence>
<feature type="repeat" description="RCC1" evidence="6">
    <location>
        <begin position="599"/>
        <end position="650"/>
    </location>
</feature>
<feature type="signal peptide" evidence="9">
    <location>
        <begin position="1"/>
        <end position="31"/>
    </location>
</feature>
<dbReference type="CDD" id="cd13365">
    <property type="entry name" value="PH_PLC_plant-like"/>
    <property type="match status" value="1"/>
</dbReference>
<dbReference type="GO" id="GO:0008270">
    <property type="term" value="F:zinc ion binding"/>
    <property type="evidence" value="ECO:0007669"/>
    <property type="project" value="UniProtKB-KW"/>
</dbReference>
<comment type="caution">
    <text evidence="12">The sequence shown here is derived from an EMBL/GenBank/DDBJ whole genome shotgun (WGS) entry which is preliminary data.</text>
</comment>
<dbReference type="InterPro" id="IPR000408">
    <property type="entry name" value="Reg_chr_condens"/>
</dbReference>
<proteinExistence type="predicted"/>
<dbReference type="PROSITE" id="PS50012">
    <property type="entry name" value="RCC1_3"/>
    <property type="match status" value="7"/>
</dbReference>
<evidence type="ECO:0000256" key="1">
    <source>
        <dbReference type="ARBA" id="ARBA00022723"/>
    </source>
</evidence>
<evidence type="ECO:0000259" key="10">
    <source>
        <dbReference type="PROSITE" id="PS50178"/>
    </source>
</evidence>
<feature type="compositionally biased region" description="Polar residues" evidence="8">
    <location>
        <begin position="794"/>
        <end position="818"/>
    </location>
</feature>
<feature type="repeat" description="RCC1" evidence="6">
    <location>
        <begin position="378"/>
        <end position="432"/>
    </location>
</feature>
<keyword evidence="13" id="KW-1185">Reference proteome</keyword>
<feature type="domain" description="BRX" evidence="11">
    <location>
        <begin position="984"/>
        <end position="1039"/>
    </location>
</feature>
<evidence type="ECO:0000256" key="5">
    <source>
        <dbReference type="PROSITE-ProRule" id="PRU00091"/>
    </source>
</evidence>
<dbReference type="Pfam" id="PF16457">
    <property type="entry name" value="PH_12"/>
    <property type="match status" value="1"/>
</dbReference>
<evidence type="ECO:0000256" key="3">
    <source>
        <dbReference type="ARBA" id="ARBA00022771"/>
    </source>
</evidence>
<evidence type="ECO:0000259" key="11">
    <source>
        <dbReference type="PROSITE" id="PS51514"/>
    </source>
</evidence>
<dbReference type="PROSITE" id="PS50178">
    <property type="entry name" value="ZF_FYVE"/>
    <property type="match status" value="1"/>
</dbReference>
<evidence type="ECO:0000256" key="7">
    <source>
        <dbReference type="SAM" id="Coils"/>
    </source>
</evidence>
<dbReference type="SMART" id="SM00064">
    <property type="entry name" value="FYVE"/>
    <property type="match status" value="1"/>
</dbReference>
<feature type="repeat" description="RCC1" evidence="6">
    <location>
        <begin position="495"/>
        <end position="546"/>
    </location>
</feature>
<feature type="repeat" description="RCC1" evidence="6">
    <location>
        <begin position="547"/>
        <end position="598"/>
    </location>
</feature>
<keyword evidence="7" id="KW-0175">Coiled coil</keyword>
<dbReference type="Gene3D" id="2.30.29.30">
    <property type="entry name" value="Pleckstrin-homology domain (PH domain)/Phosphotyrosine-binding domain (PTB)"/>
    <property type="match status" value="1"/>
</dbReference>
<keyword evidence="4" id="KW-0862">Zinc</keyword>
<reference evidence="12 13" key="1">
    <citation type="journal article" date="2021" name="Nat. Commun.">
        <title>Incipient diploidization of the medicinal plant Perilla within 10,000 years.</title>
        <authorList>
            <person name="Zhang Y."/>
            <person name="Shen Q."/>
            <person name="Leng L."/>
            <person name="Zhang D."/>
            <person name="Chen S."/>
            <person name="Shi Y."/>
            <person name="Ning Z."/>
            <person name="Chen S."/>
        </authorList>
    </citation>
    <scope>NUCLEOTIDE SEQUENCE [LARGE SCALE GENOMIC DNA]</scope>
    <source>
        <strain evidence="13">cv. PC099</strain>
    </source>
</reference>
<dbReference type="Gene3D" id="3.30.40.10">
    <property type="entry name" value="Zinc/RING finger domain, C3HC4 (zinc finger)"/>
    <property type="match status" value="1"/>
</dbReference>
<dbReference type="FunFam" id="2.130.10.30:FF:000028">
    <property type="entry name" value="PH, RCC1 and FYVE domains-containing protein 1"/>
    <property type="match status" value="1"/>
</dbReference>
<dbReference type="InterPro" id="IPR013591">
    <property type="entry name" value="Brevis_radix_dom"/>
</dbReference>
<dbReference type="InterPro" id="IPR011993">
    <property type="entry name" value="PH-like_dom_sf"/>
</dbReference>
<keyword evidence="2" id="KW-0677">Repeat</keyword>
<dbReference type="InterPro" id="IPR013083">
    <property type="entry name" value="Znf_RING/FYVE/PHD"/>
</dbReference>
<feature type="region of interest" description="Disordered" evidence="8">
    <location>
        <begin position="724"/>
        <end position="752"/>
    </location>
</feature>
<evidence type="ECO:0000256" key="8">
    <source>
        <dbReference type="SAM" id="MobiDB-lite"/>
    </source>
</evidence>